<dbReference type="AlphaFoldDB" id="A0A412IDD3"/>
<comment type="caution">
    <text evidence="1">The sequence shown here is derived from an EMBL/GenBank/DDBJ whole genome shotgun (WGS) entry which is preliminary data.</text>
</comment>
<name>A0A412IDD3_9FIRM</name>
<accession>A0A412IDD3</accession>
<feature type="non-terminal residue" evidence="1">
    <location>
        <position position="1"/>
    </location>
</feature>
<dbReference type="EMBL" id="QRVK01000083">
    <property type="protein sequence ID" value="RGS34892.1"/>
    <property type="molecule type" value="Genomic_DNA"/>
</dbReference>
<sequence length="89" mass="10158">IDTIKKEFKSDWKGCTLTEIYYAGDDCTKDHKDWADRNNADEVIVLLSSFDVDSSGGDGSLNPNSTYNDWKWILVRTNGGQWQHVDHGY</sequence>
<protein>
    <recommendedName>
        <fullName evidence="3">DUF4829 domain-containing protein</fullName>
    </recommendedName>
</protein>
<dbReference type="OrthoDB" id="9801008at2"/>
<evidence type="ECO:0000313" key="1">
    <source>
        <dbReference type="EMBL" id="RGS34892.1"/>
    </source>
</evidence>
<evidence type="ECO:0000313" key="2">
    <source>
        <dbReference type="Proteomes" id="UP000283295"/>
    </source>
</evidence>
<proteinExistence type="predicted"/>
<gene>
    <name evidence="1" type="ORF">DWX94_14385</name>
</gene>
<organism evidence="1 2">
    <name type="scientific">Coprococcus eutactus</name>
    <dbReference type="NCBI Taxonomy" id="33043"/>
    <lineage>
        <taxon>Bacteria</taxon>
        <taxon>Bacillati</taxon>
        <taxon>Bacillota</taxon>
        <taxon>Clostridia</taxon>
        <taxon>Lachnospirales</taxon>
        <taxon>Lachnospiraceae</taxon>
        <taxon>Coprococcus</taxon>
    </lineage>
</organism>
<evidence type="ECO:0008006" key="3">
    <source>
        <dbReference type="Google" id="ProtNLM"/>
    </source>
</evidence>
<dbReference type="Proteomes" id="UP000283295">
    <property type="component" value="Unassembled WGS sequence"/>
</dbReference>
<reference evidence="1 2" key="1">
    <citation type="submission" date="2018-08" db="EMBL/GenBank/DDBJ databases">
        <title>A genome reference for cultivated species of the human gut microbiota.</title>
        <authorList>
            <person name="Zou Y."/>
            <person name="Xue W."/>
            <person name="Luo G."/>
        </authorList>
    </citation>
    <scope>NUCLEOTIDE SEQUENCE [LARGE SCALE GENOMIC DNA]</scope>
    <source>
        <strain evidence="1 2">AF22-21</strain>
    </source>
</reference>